<accession>A0A9D1SRN7</accession>
<dbReference type="GO" id="GO:0017116">
    <property type="term" value="F:single-stranded DNA helicase activity"/>
    <property type="evidence" value="ECO:0007669"/>
    <property type="project" value="TreeGrafter"/>
</dbReference>
<comment type="function">
    <text evidence="1">DNA-dependent ATPase that plays important roles in cellular responses to stalled DNA replication processes.</text>
</comment>
<dbReference type="Gene3D" id="1.10.8.60">
    <property type="match status" value="1"/>
</dbReference>
<name>A0A9D1SRN7_9CLOT</name>
<evidence type="ECO:0000259" key="6">
    <source>
        <dbReference type="SMART" id="SM00382"/>
    </source>
</evidence>
<dbReference type="AlphaFoldDB" id="A0A9D1SRN7"/>
<dbReference type="Proteomes" id="UP000886748">
    <property type="component" value="Unassembled WGS sequence"/>
</dbReference>
<dbReference type="GO" id="GO:0008047">
    <property type="term" value="F:enzyme activator activity"/>
    <property type="evidence" value="ECO:0007669"/>
    <property type="project" value="TreeGrafter"/>
</dbReference>
<keyword evidence="5" id="KW-0067">ATP-binding</keyword>
<dbReference type="Pfam" id="PF12002">
    <property type="entry name" value="MgsA_C"/>
    <property type="match status" value="1"/>
</dbReference>
<dbReference type="FunFam" id="3.40.50.300:FF:000137">
    <property type="entry name" value="Replication-associated recombination protein A"/>
    <property type="match status" value="1"/>
</dbReference>
<evidence type="ECO:0000313" key="8">
    <source>
        <dbReference type="Proteomes" id="UP000886748"/>
    </source>
</evidence>
<protein>
    <submittedName>
        <fullName evidence="7">Replication-associated recombination protein A</fullName>
    </submittedName>
</protein>
<dbReference type="InterPro" id="IPR051314">
    <property type="entry name" value="AAA_ATPase_RarA/MGS1/WRNIP1"/>
</dbReference>
<keyword evidence="3" id="KW-0235">DNA replication</keyword>
<feature type="domain" description="AAA+ ATPase" evidence="6">
    <location>
        <begin position="49"/>
        <end position="166"/>
    </location>
</feature>
<evidence type="ECO:0000313" key="7">
    <source>
        <dbReference type="EMBL" id="HIU92321.1"/>
    </source>
</evidence>
<dbReference type="GO" id="GO:0016887">
    <property type="term" value="F:ATP hydrolysis activity"/>
    <property type="evidence" value="ECO:0007669"/>
    <property type="project" value="InterPro"/>
</dbReference>
<evidence type="ECO:0000256" key="2">
    <source>
        <dbReference type="ARBA" id="ARBA00008959"/>
    </source>
</evidence>
<comment type="similarity">
    <text evidence="2">Belongs to the AAA ATPase family. RarA/MGS1/WRNIP1 subfamily.</text>
</comment>
<dbReference type="CDD" id="cd18139">
    <property type="entry name" value="HLD_clamp_RarA"/>
    <property type="match status" value="1"/>
</dbReference>
<reference evidence="7" key="2">
    <citation type="journal article" date="2021" name="PeerJ">
        <title>Extensive microbial diversity within the chicken gut microbiome revealed by metagenomics and culture.</title>
        <authorList>
            <person name="Gilroy R."/>
            <person name="Ravi A."/>
            <person name="Getino M."/>
            <person name="Pursley I."/>
            <person name="Horton D.L."/>
            <person name="Alikhan N.F."/>
            <person name="Baker D."/>
            <person name="Gharbi K."/>
            <person name="Hall N."/>
            <person name="Watson M."/>
            <person name="Adriaenssens E.M."/>
            <person name="Foster-Nyarko E."/>
            <person name="Jarju S."/>
            <person name="Secka A."/>
            <person name="Antonio M."/>
            <person name="Oren A."/>
            <person name="Chaudhuri R.R."/>
            <person name="La Ragione R."/>
            <person name="Hildebrand F."/>
            <person name="Pallen M.J."/>
        </authorList>
    </citation>
    <scope>NUCLEOTIDE SEQUENCE</scope>
    <source>
        <strain evidence="7">CHK154-7741</strain>
    </source>
</reference>
<gene>
    <name evidence="7" type="ORF">IAD26_04205</name>
</gene>
<dbReference type="SUPFAM" id="SSF52540">
    <property type="entry name" value="P-loop containing nucleoside triphosphate hydrolases"/>
    <property type="match status" value="1"/>
</dbReference>
<dbReference type="SMART" id="SM00382">
    <property type="entry name" value="AAA"/>
    <property type="match status" value="1"/>
</dbReference>
<dbReference type="CDD" id="cd00009">
    <property type="entry name" value="AAA"/>
    <property type="match status" value="1"/>
</dbReference>
<dbReference type="InterPro" id="IPR021886">
    <property type="entry name" value="MgsA_C"/>
</dbReference>
<dbReference type="Pfam" id="PF16193">
    <property type="entry name" value="AAA_assoc_2"/>
    <property type="match status" value="1"/>
</dbReference>
<dbReference type="InterPro" id="IPR008921">
    <property type="entry name" value="DNA_pol3_clamp-load_cplx_C"/>
</dbReference>
<dbReference type="InterPro" id="IPR003959">
    <property type="entry name" value="ATPase_AAA_core"/>
</dbReference>
<dbReference type="InterPro" id="IPR027417">
    <property type="entry name" value="P-loop_NTPase"/>
</dbReference>
<dbReference type="GO" id="GO:0006261">
    <property type="term" value="P:DNA-templated DNA replication"/>
    <property type="evidence" value="ECO:0007669"/>
    <property type="project" value="TreeGrafter"/>
</dbReference>
<dbReference type="Gene3D" id="3.40.50.300">
    <property type="entry name" value="P-loop containing nucleotide triphosphate hydrolases"/>
    <property type="match status" value="1"/>
</dbReference>
<dbReference type="Pfam" id="PF00004">
    <property type="entry name" value="AAA"/>
    <property type="match status" value="1"/>
</dbReference>
<dbReference type="GO" id="GO:0003677">
    <property type="term" value="F:DNA binding"/>
    <property type="evidence" value="ECO:0007669"/>
    <property type="project" value="InterPro"/>
</dbReference>
<reference evidence="7" key="1">
    <citation type="submission" date="2020-10" db="EMBL/GenBank/DDBJ databases">
        <authorList>
            <person name="Gilroy R."/>
        </authorList>
    </citation>
    <scope>NUCLEOTIDE SEQUENCE</scope>
    <source>
        <strain evidence="7">CHK154-7741</strain>
    </source>
</reference>
<proteinExistence type="inferred from homology"/>
<dbReference type="FunFam" id="1.20.272.10:FF:000001">
    <property type="entry name" value="Putative AAA family ATPase"/>
    <property type="match status" value="1"/>
</dbReference>
<dbReference type="EMBL" id="DVOD01000030">
    <property type="protein sequence ID" value="HIU92321.1"/>
    <property type="molecule type" value="Genomic_DNA"/>
</dbReference>
<evidence type="ECO:0000256" key="5">
    <source>
        <dbReference type="ARBA" id="ARBA00022840"/>
    </source>
</evidence>
<keyword evidence="4" id="KW-0547">Nucleotide-binding</keyword>
<dbReference type="Gene3D" id="1.10.3710.10">
    <property type="entry name" value="DNA polymerase III clamp loader subunits, C-terminal domain"/>
    <property type="match status" value="1"/>
</dbReference>
<dbReference type="PANTHER" id="PTHR13779">
    <property type="entry name" value="WERNER HELICASE-INTERACTING PROTEIN 1 FAMILY MEMBER"/>
    <property type="match status" value="1"/>
</dbReference>
<evidence type="ECO:0000256" key="4">
    <source>
        <dbReference type="ARBA" id="ARBA00022741"/>
    </source>
</evidence>
<comment type="caution">
    <text evidence="7">The sequence shown here is derived from an EMBL/GenBank/DDBJ whole genome shotgun (WGS) entry which is preliminary data.</text>
</comment>
<dbReference type="Gene3D" id="1.20.272.10">
    <property type="match status" value="1"/>
</dbReference>
<sequence length="409" mass="45995">MNLFDSLENSNKQVPLAETLRPKTLDEYLGQNQVVGENTAFINLLRSGRLFSCIFWGPPGCGKTTLARLIASNTNSEFIELSAVNSGIKDIKDCVEKAKENLRYNKKTILFIDEIHRYSKTQQDALLPYLENGTFYLIGSTTENPSFQVVPALISRVQVLMLQPIDDDNLYSIVEKGFKYLSDKHGPIVLKQQVIDFIVKYATGDARLALNLVENSYFAADFKDNTRCLSLEILESLAQEKRIKYSRQEHYDMASAFQKSMRGSDKNAAIYWLAKMIAAGEDPRFIARRMIVCAAEDVGDADPNAFNIAVNAHKSVELLGLPEGRIPLALAVEYICDAPKSNAAICAIDEALADIAGGLDYPPPMHLRDAHYKDAKKYGFGKGYVYTHDNPEYKQQFLPDELKDKRYFK</sequence>
<dbReference type="InterPro" id="IPR032423">
    <property type="entry name" value="AAA_assoc_2"/>
</dbReference>
<dbReference type="PANTHER" id="PTHR13779:SF7">
    <property type="entry name" value="ATPASE WRNIP1"/>
    <property type="match status" value="1"/>
</dbReference>
<dbReference type="SUPFAM" id="SSF48019">
    <property type="entry name" value="post-AAA+ oligomerization domain-like"/>
    <property type="match status" value="1"/>
</dbReference>
<dbReference type="GO" id="GO:0005524">
    <property type="term" value="F:ATP binding"/>
    <property type="evidence" value="ECO:0007669"/>
    <property type="project" value="UniProtKB-KW"/>
</dbReference>
<dbReference type="InterPro" id="IPR003593">
    <property type="entry name" value="AAA+_ATPase"/>
</dbReference>
<organism evidence="7 8">
    <name type="scientific">Candidatus Limenecus avicola</name>
    <dbReference type="NCBI Taxonomy" id="2840847"/>
    <lineage>
        <taxon>Bacteria</taxon>
        <taxon>Bacillati</taxon>
        <taxon>Bacillota</taxon>
        <taxon>Clostridia</taxon>
        <taxon>Eubacteriales</taxon>
        <taxon>Clostridiaceae</taxon>
        <taxon>Clostridiaceae incertae sedis</taxon>
        <taxon>Candidatus Limenecus</taxon>
    </lineage>
</organism>
<evidence type="ECO:0000256" key="1">
    <source>
        <dbReference type="ARBA" id="ARBA00002393"/>
    </source>
</evidence>
<dbReference type="GO" id="GO:0000731">
    <property type="term" value="P:DNA synthesis involved in DNA repair"/>
    <property type="evidence" value="ECO:0007669"/>
    <property type="project" value="TreeGrafter"/>
</dbReference>
<evidence type="ECO:0000256" key="3">
    <source>
        <dbReference type="ARBA" id="ARBA00022705"/>
    </source>
</evidence>